<dbReference type="Proteomes" id="UP000190285">
    <property type="component" value="Unassembled WGS sequence"/>
</dbReference>
<reference evidence="1 2" key="1">
    <citation type="submission" date="2017-02" db="EMBL/GenBank/DDBJ databases">
        <authorList>
            <person name="Peterson S.W."/>
        </authorList>
    </citation>
    <scope>NUCLEOTIDE SEQUENCE [LARGE SCALE GENOMIC DNA]</scope>
    <source>
        <strain evidence="1 2">M1</strain>
    </source>
</reference>
<protein>
    <submittedName>
        <fullName evidence="1">Uncharacterized protein</fullName>
    </submittedName>
</protein>
<dbReference type="STRING" id="36842.SAMN02194393_01736"/>
<dbReference type="EMBL" id="FUZT01000004">
    <property type="protein sequence ID" value="SKC62131.1"/>
    <property type="molecule type" value="Genomic_DNA"/>
</dbReference>
<name>A0A1T5KEL2_9FIRM</name>
<evidence type="ECO:0000313" key="1">
    <source>
        <dbReference type="EMBL" id="SKC62131.1"/>
    </source>
</evidence>
<accession>A0A1T5KEL2</accession>
<keyword evidence="2" id="KW-1185">Reference proteome</keyword>
<dbReference type="AlphaFoldDB" id="A0A1T5KEL2"/>
<gene>
    <name evidence="1" type="ORF">SAMN02194393_01736</name>
</gene>
<sequence length="212" mass="24793">MFSVCSRYKECSKQEFCIHPDEEIKKECRYNLKLKKGINFYNKSKYEGVFLVINRRMFYIGRRSSYGSYTYDLREDEKETVIPKLKGKGITIENRTRYNLCKNHFTSDSNRACCIVILTIGDKKYNIKNFNTRCIIHDTAIQVRDYLREKGFLAAVQVNGAISVDYKSENRDKKGKKASKKEKVQVKQEKKFKAAGPDVLEGQISMFELWAI</sequence>
<proteinExistence type="predicted"/>
<evidence type="ECO:0000313" key="2">
    <source>
        <dbReference type="Proteomes" id="UP000190285"/>
    </source>
</evidence>
<dbReference type="OrthoDB" id="1955286at2"/>
<organism evidence="1 2">
    <name type="scientific">Maledivibacter halophilus</name>
    <dbReference type="NCBI Taxonomy" id="36842"/>
    <lineage>
        <taxon>Bacteria</taxon>
        <taxon>Bacillati</taxon>
        <taxon>Bacillota</taxon>
        <taxon>Clostridia</taxon>
        <taxon>Peptostreptococcales</taxon>
        <taxon>Caminicellaceae</taxon>
        <taxon>Maledivibacter</taxon>
    </lineage>
</organism>
<dbReference type="RefSeq" id="WP_079490912.1">
    <property type="nucleotide sequence ID" value="NZ_FUZT01000004.1"/>
</dbReference>